<dbReference type="Proteomes" id="UP000507222">
    <property type="component" value="Unassembled WGS sequence"/>
</dbReference>
<feature type="domain" description="Retrovirus-related Pol polyprotein from transposon TNT 1-94-like beta-barrel" evidence="1">
    <location>
        <begin position="14"/>
        <end position="90"/>
    </location>
</feature>
<evidence type="ECO:0000259" key="1">
    <source>
        <dbReference type="Pfam" id="PF22936"/>
    </source>
</evidence>
<evidence type="ECO:0000313" key="3">
    <source>
        <dbReference type="Proteomes" id="UP000507222"/>
    </source>
</evidence>
<dbReference type="Pfam" id="PF22936">
    <property type="entry name" value="Pol_BBD"/>
    <property type="match status" value="1"/>
</dbReference>
<accession>A0A6J5UTZ7</accession>
<sequence length="136" mass="14868">MHAYSGYSPIPTSWIGDYGANNHVTYDLSALNNLAPYSGSDNFYVGDGTSLLISNIGSIMLSNVITSDYVLRNVLYVPTISQNLLSDSTIERILYQDPVKNGLYLFEACSTTTLIACLATKAPLALRWSSLSSYHD</sequence>
<protein>
    <recommendedName>
        <fullName evidence="1">Retrovirus-related Pol polyprotein from transposon TNT 1-94-like beta-barrel domain-containing protein</fullName>
    </recommendedName>
</protein>
<dbReference type="InterPro" id="IPR054722">
    <property type="entry name" value="PolX-like_BBD"/>
</dbReference>
<proteinExistence type="predicted"/>
<dbReference type="AlphaFoldDB" id="A0A6J5UTZ7"/>
<name>A0A6J5UTZ7_PRUAR</name>
<evidence type="ECO:0000313" key="2">
    <source>
        <dbReference type="EMBL" id="CAB4279501.1"/>
    </source>
</evidence>
<reference evidence="2 3" key="1">
    <citation type="submission" date="2020-05" db="EMBL/GenBank/DDBJ databases">
        <authorList>
            <person name="Campoy J."/>
            <person name="Schneeberger K."/>
            <person name="Spophaly S."/>
        </authorList>
    </citation>
    <scope>NUCLEOTIDE SEQUENCE [LARGE SCALE GENOMIC DNA]</scope>
    <source>
        <strain evidence="2">PruArmRojPasFocal</strain>
    </source>
</reference>
<dbReference type="EMBL" id="CAEKDK010000005">
    <property type="protein sequence ID" value="CAB4279501.1"/>
    <property type="molecule type" value="Genomic_DNA"/>
</dbReference>
<gene>
    <name evidence="2" type="ORF">CURHAP_LOCUS31782</name>
</gene>
<organism evidence="2 3">
    <name type="scientific">Prunus armeniaca</name>
    <name type="common">Apricot</name>
    <name type="synonym">Armeniaca vulgaris</name>
    <dbReference type="NCBI Taxonomy" id="36596"/>
    <lineage>
        <taxon>Eukaryota</taxon>
        <taxon>Viridiplantae</taxon>
        <taxon>Streptophyta</taxon>
        <taxon>Embryophyta</taxon>
        <taxon>Tracheophyta</taxon>
        <taxon>Spermatophyta</taxon>
        <taxon>Magnoliopsida</taxon>
        <taxon>eudicotyledons</taxon>
        <taxon>Gunneridae</taxon>
        <taxon>Pentapetalae</taxon>
        <taxon>rosids</taxon>
        <taxon>fabids</taxon>
        <taxon>Rosales</taxon>
        <taxon>Rosaceae</taxon>
        <taxon>Amygdaloideae</taxon>
        <taxon>Amygdaleae</taxon>
        <taxon>Prunus</taxon>
    </lineage>
</organism>